<dbReference type="STRING" id="343509.SG0554"/>
<reference evidence="2 4" key="2">
    <citation type="submission" date="2015-05" db="EMBL/GenBank/DDBJ databases">
        <authorList>
            <person name="Goodhead I."/>
        </authorList>
    </citation>
    <scope>NUCLEOTIDE SEQUENCE [LARGE SCALE GENOMIC DNA]</scope>
    <source>
        <strain evidence="2">B4</strain>
        <strain evidence="4">morsitans</strain>
    </source>
</reference>
<dbReference type="eggNOG" id="ENOG5033EK3">
    <property type="taxonomic scope" value="Bacteria"/>
</dbReference>
<evidence type="ECO:0000313" key="4">
    <source>
        <dbReference type="Proteomes" id="UP000245838"/>
    </source>
</evidence>
<organism evidence="1 3">
    <name type="scientific">Sodalis glossinidius (strain morsitans)</name>
    <dbReference type="NCBI Taxonomy" id="343509"/>
    <lineage>
        <taxon>Bacteria</taxon>
        <taxon>Pseudomonadati</taxon>
        <taxon>Pseudomonadota</taxon>
        <taxon>Gammaproteobacteria</taxon>
        <taxon>Enterobacterales</taxon>
        <taxon>Bruguierivoracaceae</taxon>
        <taxon>Sodalis</taxon>
    </lineage>
</organism>
<dbReference type="BioCyc" id="SGLO343509:SGP1_RS04855-MONOMER"/>
<dbReference type="AlphaFoldDB" id="Q2NVJ6"/>
<proteinExistence type="predicted"/>
<keyword evidence="3" id="KW-1185">Reference proteome</keyword>
<name>Q2NVJ6_SODGM</name>
<protein>
    <submittedName>
        <fullName evidence="1">Uncharacterized protein</fullName>
    </submittedName>
</protein>
<dbReference type="EMBL" id="LN854557">
    <property type="protein sequence ID" value="CRL44276.1"/>
    <property type="molecule type" value="Genomic_DNA"/>
</dbReference>
<dbReference type="Proteomes" id="UP000001932">
    <property type="component" value="Chromosome"/>
</dbReference>
<dbReference type="KEGG" id="sgl:SG0554"/>
<reference evidence="1 3" key="1">
    <citation type="journal article" date="2006" name="Genome Res.">
        <title>Massive genome erosion and functional adaptations provide insights into the symbiotic lifestyle of Sodalis glossinidius in the tsetse host.</title>
        <authorList>
            <person name="Toh H."/>
            <person name="Weiss B.L."/>
            <person name="Perkin S.A.H."/>
            <person name="Yamashita A."/>
            <person name="Oshima K."/>
            <person name="Hattori M."/>
            <person name="Aksoy S."/>
        </authorList>
    </citation>
    <scope>NUCLEOTIDE SEQUENCE [LARGE SCALE GENOMIC DNA]</scope>
    <source>
        <strain evidence="3">morsitans</strain>
        <strain evidence="1">Morsitans</strain>
    </source>
</reference>
<gene>
    <name evidence="1" type="ordered locus">SG0554</name>
    <name evidence="2" type="ORF">SGGMMB4_01294</name>
</gene>
<evidence type="ECO:0000313" key="2">
    <source>
        <dbReference type="EMBL" id="CRL44276.1"/>
    </source>
</evidence>
<sequence>MRNILLDELNEGGDPVIIKARRSRRARRAANMLERTYRRCQELVAENQRECEALYQQQYQAGFCAGFQHLYQQWLMHLDEWVGLQNELAQARRLQLAEDLSALFIQPNIVEFIVKQLTQTLGVDVPSVIVLPQGVTPPAALLHIHCISAEYDSFAVKEGEHIVRFPQDLLCRQWLADIETQDGISALQQHINTLPSSRVDTLRQSMTDFVQHLFTPESEEES</sequence>
<accession>Q2NVJ6</accession>
<evidence type="ECO:0000313" key="1">
    <source>
        <dbReference type="EMBL" id="BAE73829.1"/>
    </source>
</evidence>
<dbReference type="HOGENOM" id="CLU_1281558_0_0_6"/>
<dbReference type="Proteomes" id="UP000245838">
    <property type="component" value="Chromosome sggmmb4_Chromosome"/>
</dbReference>
<evidence type="ECO:0000313" key="3">
    <source>
        <dbReference type="Proteomes" id="UP000001932"/>
    </source>
</evidence>
<dbReference type="EMBL" id="AP008232">
    <property type="protein sequence ID" value="BAE73829.1"/>
    <property type="molecule type" value="Genomic_DNA"/>
</dbReference>
<dbReference type="OrthoDB" id="6518149at2"/>
<dbReference type="RefSeq" id="WP_011410307.1">
    <property type="nucleotide sequence ID" value="NC_007712.1"/>
</dbReference>